<proteinExistence type="predicted"/>
<dbReference type="InterPro" id="IPR009492">
    <property type="entry name" value="TniQ"/>
</dbReference>
<gene>
    <name evidence="2" type="ORF">SAMN06273572_102409</name>
</gene>
<sequence length="501" mass="55032">MIAQLRPYLPFDDAETTESYVRRLSQFHTGRDGPSLLKDFGIDHRAFLAGSHEVIAKLAEISGTTVDVLIAGTFQHRARYREFRNEACSVSFLRPEGAAICPECLKSDASKGVSWMLKGSVAWRLRSLQTCTLHSCRLIAPEGSSGTRDGHAASMTLDSIRNLVSEPQEPTALEVNISNRLRGTATEAGDWLDQQTIEQSAKVCEMIGATLQHGLKFHPKMLSAEDWRQAGACGFDIARRGEDAVSEALSSIAALSTTTAGQAGPKAVYGRLYEWIAYGSQVVDFGPIRGLLREHILNTIVIEPGEILLAEPVADRRLHSVHSLSIKTGLHRKRLRKVMVQAGYASADSWDLAAHRLVFDVAKAETLCADIVDGLSLHLVPEFIGCSRNQAECLYRENLISPIITTDASNRIGKLTFARRDLLSFLKTIGQLSEIKGDPAELIDMVSATKRTGRSTGDIMTRILDGNLKAVRRAGDPAVNAIRFDLRDLDPIRTRKPKHLS</sequence>
<protein>
    <submittedName>
        <fullName evidence="2">TniQ protein</fullName>
    </submittedName>
</protein>
<reference evidence="3" key="1">
    <citation type="submission" date="2017-09" db="EMBL/GenBank/DDBJ databases">
        <authorList>
            <person name="Varghese N."/>
            <person name="Submissions S."/>
        </authorList>
    </citation>
    <scope>NUCLEOTIDE SEQUENCE [LARGE SCALE GENOMIC DNA]</scope>
    <source>
        <strain evidence="3">C7</strain>
    </source>
</reference>
<evidence type="ECO:0000313" key="2">
    <source>
        <dbReference type="EMBL" id="SOH93731.1"/>
    </source>
</evidence>
<dbReference type="RefSeq" id="WP_180955933.1">
    <property type="nucleotide sequence ID" value="NZ_OCTN01000002.1"/>
</dbReference>
<accession>A0A2C9CQB4</accession>
<dbReference type="AlphaFoldDB" id="A0A2C9CQB4"/>
<feature type="domain" description="TniQ" evidence="1">
    <location>
        <begin position="11"/>
        <end position="138"/>
    </location>
</feature>
<dbReference type="Proteomes" id="UP000220034">
    <property type="component" value="Unassembled WGS sequence"/>
</dbReference>
<organism evidence="2 3">
    <name type="scientific">Pontivivens marinum</name>
    <dbReference type="NCBI Taxonomy" id="1690039"/>
    <lineage>
        <taxon>Bacteria</taxon>
        <taxon>Pseudomonadati</taxon>
        <taxon>Pseudomonadota</taxon>
        <taxon>Alphaproteobacteria</taxon>
        <taxon>Rhodobacterales</taxon>
        <taxon>Paracoccaceae</taxon>
        <taxon>Pontivivens</taxon>
    </lineage>
</organism>
<name>A0A2C9CQB4_9RHOB</name>
<dbReference type="EMBL" id="OCTN01000002">
    <property type="protein sequence ID" value="SOH93731.1"/>
    <property type="molecule type" value="Genomic_DNA"/>
</dbReference>
<keyword evidence="3" id="KW-1185">Reference proteome</keyword>
<evidence type="ECO:0000313" key="3">
    <source>
        <dbReference type="Proteomes" id="UP000220034"/>
    </source>
</evidence>
<evidence type="ECO:0000259" key="1">
    <source>
        <dbReference type="Pfam" id="PF06527"/>
    </source>
</evidence>
<dbReference type="Pfam" id="PF06527">
    <property type="entry name" value="TniQ"/>
    <property type="match status" value="1"/>
</dbReference>